<protein>
    <submittedName>
        <fullName evidence="2">Uncharacterized protein</fullName>
    </submittedName>
</protein>
<accession>A0A0L9UDZ1</accession>
<organism evidence="2 3">
    <name type="scientific">Phaseolus angularis</name>
    <name type="common">Azuki bean</name>
    <name type="synonym">Vigna angularis</name>
    <dbReference type="NCBI Taxonomy" id="3914"/>
    <lineage>
        <taxon>Eukaryota</taxon>
        <taxon>Viridiplantae</taxon>
        <taxon>Streptophyta</taxon>
        <taxon>Embryophyta</taxon>
        <taxon>Tracheophyta</taxon>
        <taxon>Spermatophyta</taxon>
        <taxon>Magnoliopsida</taxon>
        <taxon>eudicotyledons</taxon>
        <taxon>Gunneridae</taxon>
        <taxon>Pentapetalae</taxon>
        <taxon>rosids</taxon>
        <taxon>fabids</taxon>
        <taxon>Fabales</taxon>
        <taxon>Fabaceae</taxon>
        <taxon>Papilionoideae</taxon>
        <taxon>50 kb inversion clade</taxon>
        <taxon>NPAAA clade</taxon>
        <taxon>indigoferoid/millettioid clade</taxon>
        <taxon>Phaseoleae</taxon>
        <taxon>Vigna</taxon>
    </lineage>
</organism>
<feature type="region of interest" description="Disordered" evidence="1">
    <location>
        <begin position="26"/>
        <end position="55"/>
    </location>
</feature>
<proteinExistence type="predicted"/>
<gene>
    <name evidence="2" type="ORF">LR48_Vigan04g096500</name>
</gene>
<dbReference type="Gramene" id="KOM40767">
    <property type="protein sequence ID" value="KOM40767"/>
    <property type="gene ID" value="LR48_Vigan04g096500"/>
</dbReference>
<dbReference type="AlphaFoldDB" id="A0A0L9UDZ1"/>
<evidence type="ECO:0000313" key="2">
    <source>
        <dbReference type="EMBL" id="KOM40767.1"/>
    </source>
</evidence>
<evidence type="ECO:0000313" key="3">
    <source>
        <dbReference type="Proteomes" id="UP000053144"/>
    </source>
</evidence>
<sequence length="55" mass="6313">MFERLRKGLNVLLRTEQSVEALIERSAEASTERSANVTNERPVRLHRSPVPEPIE</sequence>
<name>A0A0L9UDZ1_PHAAN</name>
<dbReference type="Proteomes" id="UP000053144">
    <property type="component" value="Chromosome 4"/>
</dbReference>
<evidence type="ECO:0000256" key="1">
    <source>
        <dbReference type="SAM" id="MobiDB-lite"/>
    </source>
</evidence>
<reference evidence="3" key="1">
    <citation type="journal article" date="2015" name="Proc. Natl. Acad. Sci. U.S.A.">
        <title>Genome sequencing of adzuki bean (Vigna angularis) provides insight into high starch and low fat accumulation and domestication.</title>
        <authorList>
            <person name="Yang K."/>
            <person name="Tian Z."/>
            <person name="Chen C."/>
            <person name="Luo L."/>
            <person name="Zhao B."/>
            <person name="Wang Z."/>
            <person name="Yu L."/>
            <person name="Li Y."/>
            <person name="Sun Y."/>
            <person name="Li W."/>
            <person name="Chen Y."/>
            <person name="Li Y."/>
            <person name="Zhang Y."/>
            <person name="Ai D."/>
            <person name="Zhao J."/>
            <person name="Shang C."/>
            <person name="Ma Y."/>
            <person name="Wu B."/>
            <person name="Wang M."/>
            <person name="Gao L."/>
            <person name="Sun D."/>
            <person name="Zhang P."/>
            <person name="Guo F."/>
            <person name="Wang W."/>
            <person name="Li Y."/>
            <person name="Wang J."/>
            <person name="Varshney R.K."/>
            <person name="Wang J."/>
            <person name="Ling H.Q."/>
            <person name="Wan P."/>
        </authorList>
    </citation>
    <scope>NUCLEOTIDE SEQUENCE</scope>
    <source>
        <strain evidence="3">cv. Jingnong 6</strain>
    </source>
</reference>
<dbReference type="EMBL" id="CM003374">
    <property type="protein sequence ID" value="KOM40767.1"/>
    <property type="molecule type" value="Genomic_DNA"/>
</dbReference>